<dbReference type="PANTHER" id="PTHR11048">
    <property type="entry name" value="PRENYLTRANSFERASES"/>
    <property type="match status" value="1"/>
</dbReference>
<accession>A0A3B0XMG5</accession>
<feature type="transmembrane region" description="Helical" evidence="5">
    <location>
        <begin position="32"/>
        <end position="51"/>
    </location>
</feature>
<dbReference type="AlphaFoldDB" id="A0A3B0XMG5"/>
<keyword evidence="4 5" id="KW-0472">Membrane</keyword>
<dbReference type="InterPro" id="IPR044878">
    <property type="entry name" value="UbiA_sf"/>
</dbReference>
<dbReference type="GO" id="GO:0005886">
    <property type="term" value="C:plasma membrane"/>
    <property type="evidence" value="ECO:0007669"/>
    <property type="project" value="TreeGrafter"/>
</dbReference>
<dbReference type="InterPro" id="IPR023214">
    <property type="entry name" value="HAD_sf"/>
</dbReference>
<keyword evidence="2 5" id="KW-0812">Transmembrane</keyword>
<dbReference type="GO" id="GO:0016765">
    <property type="term" value="F:transferase activity, transferring alkyl or aryl (other than methyl) groups"/>
    <property type="evidence" value="ECO:0007669"/>
    <property type="project" value="InterPro"/>
</dbReference>
<dbReference type="InterPro" id="IPR036412">
    <property type="entry name" value="HAD-like_sf"/>
</dbReference>
<dbReference type="NCBIfam" id="NF006088">
    <property type="entry name" value="PRK08238.1"/>
    <property type="match status" value="1"/>
</dbReference>
<dbReference type="SUPFAM" id="SSF56784">
    <property type="entry name" value="HAD-like"/>
    <property type="match status" value="1"/>
</dbReference>
<feature type="transmembrane region" description="Helical" evidence="5">
    <location>
        <begin position="268"/>
        <end position="287"/>
    </location>
</feature>
<feature type="transmembrane region" description="Helical" evidence="5">
    <location>
        <begin position="228"/>
        <end position="247"/>
    </location>
</feature>
<keyword evidence="3 5" id="KW-1133">Transmembrane helix</keyword>
<dbReference type="EMBL" id="UOFI01000071">
    <property type="protein sequence ID" value="VAW65920.1"/>
    <property type="molecule type" value="Genomic_DNA"/>
</dbReference>
<gene>
    <name evidence="6" type="ORF">MNBD_GAMMA09-224</name>
</gene>
<dbReference type="Gene3D" id="3.40.50.1000">
    <property type="entry name" value="HAD superfamily/HAD-like"/>
    <property type="match status" value="1"/>
</dbReference>
<evidence type="ECO:0000256" key="1">
    <source>
        <dbReference type="ARBA" id="ARBA00004141"/>
    </source>
</evidence>
<evidence type="ECO:0000256" key="2">
    <source>
        <dbReference type="ARBA" id="ARBA00022692"/>
    </source>
</evidence>
<comment type="subcellular location">
    <subcellularLocation>
        <location evidence="1">Membrane</location>
        <topology evidence="1">Multi-pass membrane protein</topology>
    </subcellularLocation>
</comment>
<sequence>MARENKLMAHKNKLFVDLDGTLINSDVLFESFFSLLKLNFLYIFLVPYWILKGKSYLKSKIASKTNIDVRLLPYNNDLLDYLKNEHKNGRELILATASNKKFSEAIAKHLNIFSSVISSDENNNLSGNKKLDAIKNMLTDNETFSYAGNENIDLKIFKYAESAIVVNADNSLLRKAEKLTEIEKNIPKKFSTLNSVIKAMRLHQWVKNVLIFVPLFAAQLWYQLDSILLTTLAFVMFGLTASSVYLLNDMLDLESDRRHPRKRNRPFASGKLSLATGVFLVILIPFITLPISYFISIEFFIILVLYLILTLAYSFVLKSYVLIDAIMLAALYTIRVIAGAGVIQVMPSFWLLAFSMFIFISLALVKRCSELYTLKEMNRLSTEGRDYEVSDIPVLQSMGLASGFTSVLVIALFINSPEVIVRYSHPQLLWLMCPALLYWISRVWLKTQRGEMHDDPIVFSIKDRGSQFVAFAMLIIVLAAI</sequence>
<name>A0A3B0XMG5_9ZZZZ</name>
<dbReference type="InterPro" id="IPR000537">
    <property type="entry name" value="UbiA_prenyltransferase"/>
</dbReference>
<dbReference type="CDD" id="cd13963">
    <property type="entry name" value="PT_UbiA_2"/>
    <property type="match status" value="1"/>
</dbReference>
<dbReference type="Gene3D" id="1.10.357.140">
    <property type="entry name" value="UbiA prenyltransferase"/>
    <property type="match status" value="1"/>
</dbReference>
<evidence type="ECO:0000313" key="6">
    <source>
        <dbReference type="EMBL" id="VAW65920.1"/>
    </source>
</evidence>
<proteinExistence type="predicted"/>
<dbReference type="Pfam" id="PF01040">
    <property type="entry name" value="UbiA"/>
    <property type="match status" value="1"/>
</dbReference>
<reference evidence="6" key="1">
    <citation type="submission" date="2018-06" db="EMBL/GenBank/DDBJ databases">
        <authorList>
            <person name="Zhirakovskaya E."/>
        </authorList>
    </citation>
    <scope>NUCLEOTIDE SEQUENCE</scope>
</reference>
<organism evidence="6">
    <name type="scientific">hydrothermal vent metagenome</name>
    <dbReference type="NCBI Taxonomy" id="652676"/>
    <lineage>
        <taxon>unclassified sequences</taxon>
        <taxon>metagenomes</taxon>
        <taxon>ecological metagenomes</taxon>
    </lineage>
</organism>
<feature type="transmembrane region" description="Helical" evidence="5">
    <location>
        <begin position="427"/>
        <end position="445"/>
    </location>
</feature>
<evidence type="ECO:0000256" key="4">
    <source>
        <dbReference type="ARBA" id="ARBA00023136"/>
    </source>
</evidence>
<feature type="transmembrane region" description="Helical" evidence="5">
    <location>
        <begin position="349"/>
        <end position="365"/>
    </location>
</feature>
<dbReference type="PANTHER" id="PTHR11048:SF5">
    <property type="entry name" value="DECAPRENYL-PHOSPHATE PHOSPHORIBOSYLTRANSFERASE"/>
    <property type="match status" value="1"/>
</dbReference>
<feature type="transmembrane region" description="Helical" evidence="5">
    <location>
        <begin position="293"/>
        <end position="313"/>
    </location>
</feature>
<feature type="transmembrane region" description="Helical" evidence="5">
    <location>
        <begin position="394"/>
        <end position="415"/>
    </location>
</feature>
<evidence type="ECO:0000256" key="5">
    <source>
        <dbReference type="SAM" id="Phobius"/>
    </source>
</evidence>
<feature type="transmembrane region" description="Helical" evidence="5">
    <location>
        <begin position="320"/>
        <end position="343"/>
    </location>
</feature>
<evidence type="ECO:0000256" key="3">
    <source>
        <dbReference type="ARBA" id="ARBA00022989"/>
    </source>
</evidence>
<dbReference type="GO" id="GO:0009247">
    <property type="term" value="P:glycolipid biosynthetic process"/>
    <property type="evidence" value="ECO:0007669"/>
    <property type="project" value="TreeGrafter"/>
</dbReference>
<feature type="transmembrane region" description="Helical" evidence="5">
    <location>
        <begin position="205"/>
        <end position="222"/>
    </location>
</feature>
<dbReference type="InterPro" id="IPR039653">
    <property type="entry name" value="Prenyltransferase"/>
</dbReference>
<protein>
    <submittedName>
        <fullName evidence="6">Integral membrane protein</fullName>
    </submittedName>
</protein>